<evidence type="ECO:0000313" key="2">
    <source>
        <dbReference type="Proteomes" id="UP001241377"/>
    </source>
</evidence>
<dbReference type="Proteomes" id="UP001241377">
    <property type="component" value="Unassembled WGS sequence"/>
</dbReference>
<organism evidence="1 2">
    <name type="scientific">Naganishia cerealis</name>
    <dbReference type="NCBI Taxonomy" id="610337"/>
    <lineage>
        <taxon>Eukaryota</taxon>
        <taxon>Fungi</taxon>
        <taxon>Dikarya</taxon>
        <taxon>Basidiomycota</taxon>
        <taxon>Agaricomycotina</taxon>
        <taxon>Tremellomycetes</taxon>
        <taxon>Filobasidiales</taxon>
        <taxon>Filobasidiaceae</taxon>
        <taxon>Naganishia</taxon>
    </lineage>
</organism>
<reference evidence="1" key="1">
    <citation type="submission" date="2023-04" db="EMBL/GenBank/DDBJ databases">
        <title>Draft Genome sequencing of Naganishia species isolated from polar environments using Oxford Nanopore Technology.</title>
        <authorList>
            <person name="Leo P."/>
            <person name="Venkateswaran K."/>
        </authorList>
    </citation>
    <scope>NUCLEOTIDE SEQUENCE</scope>
    <source>
        <strain evidence="1">MNA-CCFEE 5261</strain>
    </source>
</reference>
<evidence type="ECO:0000313" key="1">
    <source>
        <dbReference type="EMBL" id="KAJ9098330.1"/>
    </source>
</evidence>
<sequence>MMQRPQPPPAPTADKDSSSDHTEPIIDSDGAATDPEMSSLQPSMSYASRVPPQSQNQPQSQNAGPANDGGKGVSESTISTLLRRPILQRGSSGPAAPDVGQGAGTGSARPGARAMGPGPGASQPQPQDVSGLGGFDSGDGMGGNLPKAKPQQFDFHYDDTSDILSELSEFFPYAEMSHLLDNLHEFEIDFGKSAKWTEQSLERRTNYVQTQVEFLEHRDLEERMKAARRLTYLVQGSLSSVYEQNAQHGRPSFGQPPNQPPSQLHPGQHVPEELNHTIEDINAEIGVYLGIIYFVVEVFRHDETFGDELSKLTLCSQAAADSEGQNSQRIPGEEGKSPVFCHFTKVSPAGMTNFHKEITVKYPTFEVPPTVKQSPLNPEKLAEAMNPIPVRSHYHTSVEDGLPSTFVSRANAQNRNGVAGQPGFQGQGSLPQPGTPAPSPPPTPPMKPKKQQYQTDQSRPFVFPFSRSEFGFGPSRMVPFAIDEAEKLYNRHMHVSLGLYQLQKVREDYIREESGLGTSGLIGFTKPMFDDDLEEVDDKAWQDYQIMDWKYEEQEMMAQSNRDTLGVKAAQQARLSLKRLYRVELIYKATLSSSQSIIVVLLKLLLATVTGNPAANANANQQPGSPGAEPPGMSGMRITVSYSLTYMFDSLEVIDNPPQTLEEVDVARHREITSKAVSAILLLLLKWFKASHIMKFQHLATLLIDSNCLLLILKMFGFQDLLQTQILKRLLRVSHSMLQLQVLKVIKSQVPFCGRKWRQSNMKTITAIYLNCKPELRDEWLSAIDIDNEVEESNAAENALRVLIRFYHSKHYAISQSGFEYHRRSDSLASGGSAEQASGPPGSSVGGSLHRTDSDVFPPNRTLPRKETEEGDYNVETIMGAWLYEYEDLIAEVLGIDRAEEHVQQGLDLLNSPGGRRGSSSGATGILSSDTPWSRLNEIMKSRGMPDEEAISDSESVVSIGELGSDARFSTYDMESDTGDEPEDSFAARQRRKSTGNENTWEHISPQVSLLPKSPSERSRRRSSSGSSPLRPVTVPSAATDWLDVETFEEEEEPGPMPIQEGTEDEEARGHMPADEVEAFFQV</sequence>
<proteinExistence type="predicted"/>
<dbReference type="EMBL" id="JASBWR010000078">
    <property type="protein sequence ID" value="KAJ9098330.1"/>
    <property type="molecule type" value="Genomic_DNA"/>
</dbReference>
<name>A0ACC2VGT7_9TREE</name>
<keyword evidence="2" id="KW-1185">Reference proteome</keyword>
<gene>
    <name evidence="1" type="ORF">QFC19_006454</name>
</gene>
<protein>
    <submittedName>
        <fullName evidence="1">Uncharacterized protein</fullName>
    </submittedName>
</protein>
<comment type="caution">
    <text evidence="1">The sequence shown here is derived from an EMBL/GenBank/DDBJ whole genome shotgun (WGS) entry which is preliminary data.</text>
</comment>
<accession>A0ACC2VGT7</accession>